<proteinExistence type="inferred from homology"/>
<dbReference type="Pfam" id="PF00857">
    <property type="entry name" value="Isochorismatase"/>
    <property type="match status" value="1"/>
</dbReference>
<accession>A0A4S9YC04</accession>
<dbReference type="Proteomes" id="UP000310039">
    <property type="component" value="Unassembled WGS sequence"/>
</dbReference>
<gene>
    <name evidence="4" type="ORF">D6C84_00539</name>
</gene>
<dbReference type="GO" id="GO:0016787">
    <property type="term" value="F:hydrolase activity"/>
    <property type="evidence" value="ECO:0007669"/>
    <property type="project" value="UniProtKB-KW"/>
</dbReference>
<evidence type="ECO:0000313" key="5">
    <source>
        <dbReference type="Proteomes" id="UP000310039"/>
    </source>
</evidence>
<dbReference type="PANTHER" id="PTHR43540:SF9">
    <property type="entry name" value="FAMILY HYDROLASE, PUTATIVE (AFU_ORTHOLOGUE AFUA_2G08700)-RELATED"/>
    <property type="match status" value="1"/>
</dbReference>
<dbReference type="InterPro" id="IPR050272">
    <property type="entry name" value="Isochorismatase-like_hydrls"/>
</dbReference>
<name>A0A4S9YC04_AURPU</name>
<organism evidence="4 5">
    <name type="scientific">Aureobasidium pullulans</name>
    <name type="common">Black yeast</name>
    <name type="synonym">Pullularia pullulans</name>
    <dbReference type="NCBI Taxonomy" id="5580"/>
    <lineage>
        <taxon>Eukaryota</taxon>
        <taxon>Fungi</taxon>
        <taxon>Dikarya</taxon>
        <taxon>Ascomycota</taxon>
        <taxon>Pezizomycotina</taxon>
        <taxon>Dothideomycetes</taxon>
        <taxon>Dothideomycetidae</taxon>
        <taxon>Dothideales</taxon>
        <taxon>Saccotheciaceae</taxon>
        <taxon>Aureobasidium</taxon>
    </lineage>
</organism>
<evidence type="ECO:0000313" key="4">
    <source>
        <dbReference type="EMBL" id="THZ88943.1"/>
    </source>
</evidence>
<dbReference type="SUPFAM" id="SSF75304">
    <property type="entry name" value="Amidase signature (AS) enzymes"/>
    <property type="match status" value="1"/>
</dbReference>
<feature type="domain" description="Isochorismatase-like" evidence="3">
    <location>
        <begin position="46"/>
        <end position="195"/>
    </location>
</feature>
<evidence type="ECO:0000259" key="3">
    <source>
        <dbReference type="Pfam" id="PF00857"/>
    </source>
</evidence>
<reference evidence="4 5" key="1">
    <citation type="submission" date="2018-10" db="EMBL/GenBank/DDBJ databases">
        <title>Fifty Aureobasidium pullulans genomes reveal a recombining polyextremotolerant generalist.</title>
        <authorList>
            <person name="Gostincar C."/>
            <person name="Turk M."/>
            <person name="Zajc J."/>
            <person name="Gunde-Cimerman N."/>
        </authorList>
    </citation>
    <scope>NUCLEOTIDE SEQUENCE [LARGE SCALE GENOMIC DNA]</scope>
    <source>
        <strain evidence="4 5">EXF-3403</strain>
    </source>
</reference>
<dbReference type="InterPro" id="IPR036928">
    <property type="entry name" value="AS_sf"/>
</dbReference>
<protein>
    <submittedName>
        <fullName evidence="4">Isochorismatase hydrolase</fullName>
    </submittedName>
</protein>
<dbReference type="AlphaFoldDB" id="A0A4S9YC04"/>
<dbReference type="PANTHER" id="PTHR43540">
    <property type="entry name" value="PEROXYUREIDOACRYLATE/UREIDOACRYLATE AMIDOHYDROLASE-RELATED"/>
    <property type="match status" value="1"/>
</dbReference>
<dbReference type="Gene3D" id="3.90.1300.10">
    <property type="entry name" value="Amidase signature (AS) domain"/>
    <property type="match status" value="1"/>
</dbReference>
<dbReference type="EMBL" id="QZBT01000004">
    <property type="protein sequence ID" value="THZ88943.1"/>
    <property type="molecule type" value="Genomic_DNA"/>
</dbReference>
<dbReference type="SUPFAM" id="SSF52499">
    <property type="entry name" value="Isochorismatase-like hydrolases"/>
    <property type="match status" value="1"/>
</dbReference>
<dbReference type="Gene3D" id="3.40.50.850">
    <property type="entry name" value="Isochorismatase-like"/>
    <property type="match status" value="1"/>
</dbReference>
<dbReference type="InterPro" id="IPR036380">
    <property type="entry name" value="Isochorismatase-like_sf"/>
</dbReference>
<comment type="caution">
    <text evidence="4">The sequence shown here is derived from an EMBL/GenBank/DDBJ whole genome shotgun (WGS) entry which is preliminary data.</text>
</comment>
<comment type="similarity">
    <text evidence="1">Belongs to the isochorismatase family.</text>
</comment>
<evidence type="ECO:0000256" key="1">
    <source>
        <dbReference type="ARBA" id="ARBA00006336"/>
    </source>
</evidence>
<dbReference type="CDD" id="cd00431">
    <property type="entry name" value="cysteine_hydrolases"/>
    <property type="match status" value="1"/>
</dbReference>
<evidence type="ECO:0000256" key="2">
    <source>
        <dbReference type="ARBA" id="ARBA00022801"/>
    </source>
</evidence>
<dbReference type="InterPro" id="IPR000868">
    <property type="entry name" value="Isochorismatase-like_dom"/>
</dbReference>
<keyword evidence="2 4" id="KW-0378">Hydrolase</keyword>
<sequence length="623" mass="67717">MSMWQPGLQANYHTDYALNTHTHTHTHTMELPRAIPYAFRFRKESTALVIIDMQRDFLEPGGFGSIQCGDFEVFNRVRNIVPTVQRALETSRKLGLHVMHTREGHLPDLSDLPASKRLRQTTAPNGHHTIGIGGPGPMGRLLVRGEYGHDIIDELRPLPGEVVIDKPGKGSFWKTGFHRALLARGITHLLLAGFDAGLVTSANNTICAYDGLFGYVGTSADLIRLSEAQTTLTSVNGSVVKDLSILALSQAYHTDTVTPMDTARIVAESISRYRSQNPDVWTDLRSPELLLDAAKTLHEKFAGEPLPPLYGIPFATSSHIGFESTRSHDKVVEALIDAGAIFVGSSSESRLAVAARLVSFSLETSTSRIPHVVDGQNGIVTLHPTPGTLTPDTNSLSIVAQCVEDARKIWLITDQTSDKDDVSLRPQATVNSWVWHVDFRGPRVGGFSFGVPKTWTDASGQSSTVDSGVSKSLGQAIAQLQAVGGQSLDVDWDLFEQAKQLSQYLLSLDSAESVSMKDVLSLQAEQKLLTRKAAKIFEKIDVVLDAACVSRSSKGFDSSLIDMLDLCGITIDLGPTHKQHEHSDTVIALLGGSGREGRLLDIARELEGEAQRRAQVVTQGLPS</sequence>